<dbReference type="EMBL" id="CAMTCP010000188">
    <property type="protein sequence ID" value="CAI3580772.1"/>
    <property type="molecule type" value="Genomic_DNA"/>
</dbReference>
<evidence type="ECO:0000256" key="4">
    <source>
        <dbReference type="ARBA" id="ARBA00022553"/>
    </source>
</evidence>
<dbReference type="GO" id="GO:0005886">
    <property type="term" value="C:plasma membrane"/>
    <property type="evidence" value="ECO:0007669"/>
    <property type="project" value="TreeGrafter"/>
</dbReference>
<dbReference type="Pfam" id="PF00672">
    <property type="entry name" value="HAMP"/>
    <property type="match status" value="1"/>
</dbReference>
<dbReference type="Pfam" id="PF00512">
    <property type="entry name" value="HisKA"/>
    <property type="match status" value="1"/>
</dbReference>
<keyword evidence="4" id="KW-0597">Phosphoprotein</keyword>
<organism evidence="14 16">
    <name type="scientific">Clostridium neonatale</name>
    <dbReference type="NCBI Taxonomy" id="137838"/>
    <lineage>
        <taxon>Bacteria</taxon>
        <taxon>Bacillati</taxon>
        <taxon>Bacillota</taxon>
        <taxon>Clostridia</taxon>
        <taxon>Eubacteriales</taxon>
        <taxon>Clostridiaceae</taxon>
        <taxon>Clostridium</taxon>
    </lineage>
</organism>
<dbReference type="Gene3D" id="6.10.340.10">
    <property type="match status" value="1"/>
</dbReference>
<dbReference type="PROSITE" id="PS50885">
    <property type="entry name" value="HAMP"/>
    <property type="match status" value="1"/>
</dbReference>
<accession>A0A2A7MG82</accession>
<dbReference type="Proteomes" id="UP000431451">
    <property type="component" value="Unassembled WGS sequence"/>
</dbReference>
<evidence type="ECO:0000313" key="17">
    <source>
        <dbReference type="Proteomes" id="UP000431451"/>
    </source>
</evidence>
<dbReference type="STRING" id="137838.GCA_001458595_02015"/>
<dbReference type="EC" id="2.7.13.3" evidence="3"/>
<name>A0A2A7MG82_9CLOT</name>
<keyword evidence="9" id="KW-0175">Coiled coil</keyword>
<keyword evidence="5 15" id="KW-0808">Transferase</keyword>
<proteinExistence type="predicted"/>
<feature type="domain" description="HAMP" evidence="12">
    <location>
        <begin position="200"/>
        <end position="252"/>
    </location>
</feature>
<evidence type="ECO:0000256" key="1">
    <source>
        <dbReference type="ARBA" id="ARBA00000085"/>
    </source>
</evidence>
<dbReference type="EMBL" id="UWJD01000001">
    <property type="protein sequence ID" value="VCT84073.1"/>
    <property type="molecule type" value="Genomic_DNA"/>
</dbReference>
<dbReference type="CDD" id="cd00082">
    <property type="entry name" value="HisKA"/>
    <property type="match status" value="1"/>
</dbReference>
<dbReference type="InterPro" id="IPR003661">
    <property type="entry name" value="HisK_dim/P_dom"/>
</dbReference>
<dbReference type="PANTHER" id="PTHR45453:SF3">
    <property type="entry name" value="HISTIDINE KINASE"/>
    <property type="match status" value="1"/>
</dbReference>
<dbReference type="InterPro" id="IPR005467">
    <property type="entry name" value="His_kinase_dom"/>
</dbReference>
<dbReference type="Proteomes" id="UP000220840">
    <property type="component" value="Unassembled WGS sequence"/>
</dbReference>
<dbReference type="InterPro" id="IPR050351">
    <property type="entry name" value="BphY/WalK/GraS-like"/>
</dbReference>
<feature type="coiled-coil region" evidence="9">
    <location>
        <begin position="240"/>
        <end position="274"/>
    </location>
</feature>
<dbReference type="SUPFAM" id="SSF47384">
    <property type="entry name" value="Homodimeric domain of signal transducing histidine kinase"/>
    <property type="match status" value="1"/>
</dbReference>
<evidence type="ECO:0000256" key="10">
    <source>
        <dbReference type="SAM" id="Phobius"/>
    </source>
</evidence>
<protein>
    <recommendedName>
        <fullName evidence="3">histidine kinase</fullName>
        <ecNumber evidence="3">2.7.13.3</ecNumber>
    </recommendedName>
</protein>
<sequence length="507" mass="58301">MRYRLSKRLFGITLSLMLVLMFLTYFAQAFLFEKFYSYKRTMSLVHEVNKFSTLYSMHISEPAEIYPVLKKFENDNNAKILILSLDGSIIYSPNQLYTDKESFNELTSFCSELINNKSLINDVTRNSNTRYTTFYNASSDLQKIGVIAPMSLNYKNDSLIFCVSSIQSIKEASEVIDEFLIYLFLGLVAISVILSSIYSNLISKPLVTLTYVANKMSNMDFSVTCSTNREDEIGSLAKSLNFLSNNLQTALLDLQKKNKKLEEDIEKERELENMRKGFVDNVSHELKTPIGIIEGYAEGLKDGIVTGEDAKLYLETIIDEAQKMGILVSNMLELSKLESGVIKLSPEAFNINRLIKKILAKHTPNFEEHDFKVNFTSTNPYSYVYADPFKMEQVMTNLVTNAIKYTPPHNTINIAIEEELHRYKIIVQNLGTYIPEDEIDKLFDKFYRLDKSRERTQKNSTGLGLAIVKNILELHKSEFKFHNIDEGVEFYFYLEKIVSPEDNDEIE</sequence>
<dbReference type="CDD" id="cd06225">
    <property type="entry name" value="HAMP"/>
    <property type="match status" value="1"/>
</dbReference>
<dbReference type="FunFam" id="3.30.565.10:FF:000006">
    <property type="entry name" value="Sensor histidine kinase WalK"/>
    <property type="match status" value="1"/>
</dbReference>
<dbReference type="SUPFAM" id="SSF158472">
    <property type="entry name" value="HAMP domain-like"/>
    <property type="match status" value="1"/>
</dbReference>
<dbReference type="SMART" id="SM00388">
    <property type="entry name" value="HisKA"/>
    <property type="match status" value="1"/>
</dbReference>
<dbReference type="AlphaFoldDB" id="A0A2A7MG82"/>
<evidence type="ECO:0000313" key="15">
    <source>
        <dbReference type="EMBL" id="VCT84073.1"/>
    </source>
</evidence>
<dbReference type="PROSITE" id="PS50109">
    <property type="entry name" value="HIS_KIN"/>
    <property type="match status" value="1"/>
</dbReference>
<evidence type="ECO:0000256" key="6">
    <source>
        <dbReference type="ARBA" id="ARBA00022777"/>
    </source>
</evidence>
<dbReference type="InterPro" id="IPR036890">
    <property type="entry name" value="HATPase_C_sf"/>
</dbReference>
<dbReference type="OrthoDB" id="9762826at2"/>
<feature type="transmembrane region" description="Helical" evidence="10">
    <location>
        <begin position="179"/>
        <end position="198"/>
    </location>
</feature>
<reference evidence="14 16" key="1">
    <citation type="submission" date="2017-10" db="EMBL/GenBank/DDBJ databases">
        <title>Effective Description of Clostridium neonatale sp. nov. linked to necrotizing enterocolitis in neonates and a clarification of species assignable to the genus Clostridium (Prazmowski 1880) emend. Lawson and Rainey 2016.</title>
        <authorList>
            <person name="Bernard K."/>
            <person name="Burdz T."/>
            <person name="Wiebe D."/>
            <person name="Balcewich B."/>
            <person name="Alfa M."/>
            <person name="Bernier A.-M."/>
        </authorList>
    </citation>
    <scope>NUCLEOTIDE SEQUENCE [LARGE SCALE GENOMIC DNA]</scope>
    <source>
        <strain evidence="14 16">LCDC99A005</strain>
    </source>
</reference>
<evidence type="ECO:0000259" key="11">
    <source>
        <dbReference type="PROSITE" id="PS50109"/>
    </source>
</evidence>
<evidence type="ECO:0000313" key="14">
    <source>
        <dbReference type="EMBL" id="PEG30666.1"/>
    </source>
</evidence>
<dbReference type="InterPro" id="IPR003660">
    <property type="entry name" value="HAMP_dom"/>
</dbReference>
<dbReference type="GO" id="GO:0004721">
    <property type="term" value="F:phosphoprotein phosphatase activity"/>
    <property type="evidence" value="ECO:0007669"/>
    <property type="project" value="TreeGrafter"/>
</dbReference>
<evidence type="ECO:0000313" key="13">
    <source>
        <dbReference type="EMBL" id="CAI3580772.1"/>
    </source>
</evidence>
<evidence type="ECO:0000256" key="5">
    <source>
        <dbReference type="ARBA" id="ARBA00022679"/>
    </source>
</evidence>
<feature type="transmembrane region" description="Helical" evidence="10">
    <location>
        <begin position="12"/>
        <end position="32"/>
    </location>
</feature>
<reference evidence="13" key="3">
    <citation type="submission" date="2022-10" db="EMBL/GenBank/DDBJ databases">
        <authorList>
            <person name="Aires J."/>
            <person name="Mesa V."/>
        </authorList>
    </citation>
    <scope>NUCLEOTIDE SEQUENCE</scope>
    <source>
        <strain evidence="13">Clostridium neonatale JD116</strain>
    </source>
</reference>
<dbReference type="SUPFAM" id="SSF55874">
    <property type="entry name" value="ATPase domain of HSP90 chaperone/DNA topoisomerase II/histidine kinase"/>
    <property type="match status" value="1"/>
</dbReference>
<keyword evidence="10" id="KW-1133">Transmembrane helix</keyword>
<keyword evidence="8 10" id="KW-0472">Membrane</keyword>
<dbReference type="InterPro" id="IPR036097">
    <property type="entry name" value="HisK_dim/P_sf"/>
</dbReference>
<evidence type="ECO:0000256" key="2">
    <source>
        <dbReference type="ARBA" id="ARBA00004370"/>
    </source>
</evidence>
<dbReference type="Pfam" id="PF02518">
    <property type="entry name" value="HATPase_c"/>
    <property type="match status" value="1"/>
</dbReference>
<dbReference type="Proteomes" id="UP001189143">
    <property type="component" value="Unassembled WGS sequence"/>
</dbReference>
<dbReference type="InterPro" id="IPR003594">
    <property type="entry name" value="HATPase_dom"/>
</dbReference>
<feature type="domain" description="Histidine kinase" evidence="11">
    <location>
        <begin position="281"/>
        <end position="498"/>
    </location>
</feature>
<dbReference type="SMART" id="SM00304">
    <property type="entry name" value="HAMP"/>
    <property type="match status" value="1"/>
</dbReference>
<keyword evidence="6 14" id="KW-0418">Kinase</keyword>
<dbReference type="FunFam" id="1.10.287.130:FF:000001">
    <property type="entry name" value="Two-component sensor histidine kinase"/>
    <property type="match status" value="1"/>
</dbReference>
<evidence type="ECO:0000256" key="9">
    <source>
        <dbReference type="SAM" id="Coils"/>
    </source>
</evidence>
<evidence type="ECO:0000256" key="3">
    <source>
        <dbReference type="ARBA" id="ARBA00012438"/>
    </source>
</evidence>
<evidence type="ECO:0000256" key="7">
    <source>
        <dbReference type="ARBA" id="ARBA00023012"/>
    </source>
</evidence>
<reference evidence="15 17" key="2">
    <citation type="submission" date="2018-06" db="EMBL/GenBank/DDBJ databases">
        <authorList>
            <consortium name="IHU Genomes"/>
        </authorList>
    </citation>
    <scope>NUCLEOTIDE SEQUENCE [LARGE SCALE GENOMIC DNA]</scope>
    <source>
        <strain evidence="15 17">NEC25</strain>
    </source>
</reference>
<dbReference type="Gene3D" id="1.10.287.130">
    <property type="match status" value="1"/>
</dbReference>
<dbReference type="Gene3D" id="3.30.565.10">
    <property type="entry name" value="Histidine kinase-like ATPase, C-terminal domain"/>
    <property type="match status" value="1"/>
</dbReference>
<dbReference type="RefSeq" id="WP_058294836.1">
    <property type="nucleotide sequence ID" value="NZ_CAKJVD010000035.1"/>
</dbReference>
<dbReference type="PANTHER" id="PTHR45453">
    <property type="entry name" value="PHOSPHATE REGULON SENSOR PROTEIN PHOR"/>
    <property type="match status" value="1"/>
</dbReference>
<comment type="subcellular location">
    <subcellularLocation>
        <location evidence="2">Membrane</location>
    </subcellularLocation>
</comment>
<dbReference type="SMART" id="SM00387">
    <property type="entry name" value="HATPase_c"/>
    <property type="match status" value="1"/>
</dbReference>
<evidence type="ECO:0000259" key="12">
    <source>
        <dbReference type="PROSITE" id="PS50885"/>
    </source>
</evidence>
<dbReference type="GO" id="GO:0000155">
    <property type="term" value="F:phosphorelay sensor kinase activity"/>
    <property type="evidence" value="ECO:0007669"/>
    <property type="project" value="InterPro"/>
</dbReference>
<evidence type="ECO:0000313" key="16">
    <source>
        <dbReference type="Proteomes" id="UP000220840"/>
    </source>
</evidence>
<gene>
    <name evidence="15" type="primary">resE_3</name>
    <name evidence="13" type="ORF">CNEO2_260010</name>
    <name evidence="15" type="ORF">CNEONATNEC25_01672</name>
    <name evidence="14" type="ORF">CQ394_02785</name>
</gene>
<evidence type="ECO:0000256" key="8">
    <source>
        <dbReference type="ARBA" id="ARBA00023136"/>
    </source>
</evidence>
<comment type="catalytic activity">
    <reaction evidence="1">
        <text>ATP + protein L-histidine = ADP + protein N-phospho-L-histidine.</text>
        <dbReference type="EC" id="2.7.13.3"/>
    </reaction>
</comment>
<keyword evidence="10" id="KW-0812">Transmembrane</keyword>
<dbReference type="GeneID" id="68877019"/>
<dbReference type="GO" id="GO:0016036">
    <property type="term" value="P:cellular response to phosphate starvation"/>
    <property type="evidence" value="ECO:0007669"/>
    <property type="project" value="TreeGrafter"/>
</dbReference>
<dbReference type="EMBL" id="PDCJ01000001">
    <property type="protein sequence ID" value="PEG30666.1"/>
    <property type="molecule type" value="Genomic_DNA"/>
</dbReference>
<keyword evidence="16" id="KW-1185">Reference proteome</keyword>
<keyword evidence="7" id="KW-0902">Two-component regulatory system</keyword>